<organism evidence="2 3">
    <name type="scientific">Flavobacterium cupriresistens</name>
    <dbReference type="NCBI Taxonomy" id="2893885"/>
    <lineage>
        <taxon>Bacteria</taxon>
        <taxon>Pseudomonadati</taxon>
        <taxon>Bacteroidota</taxon>
        <taxon>Flavobacteriia</taxon>
        <taxon>Flavobacteriales</taxon>
        <taxon>Flavobacteriaceae</taxon>
        <taxon>Flavobacterium</taxon>
    </lineage>
</organism>
<keyword evidence="3" id="KW-1185">Reference proteome</keyword>
<dbReference type="EMBL" id="JAWXVI010000003">
    <property type="protein sequence ID" value="MDX6188973.1"/>
    <property type="molecule type" value="Genomic_DNA"/>
</dbReference>
<evidence type="ECO:0000256" key="1">
    <source>
        <dbReference type="SAM" id="SignalP"/>
    </source>
</evidence>
<keyword evidence="1" id="KW-0732">Signal</keyword>
<reference evidence="2 3" key="1">
    <citation type="submission" date="2023-11" db="EMBL/GenBank/DDBJ databases">
        <title>Unpublished Manusciprt.</title>
        <authorList>
            <person name="Saticioglu I.B."/>
            <person name="Ay H."/>
            <person name="Ajmi N."/>
            <person name="Altun S."/>
            <person name="Duman M."/>
        </authorList>
    </citation>
    <scope>NUCLEOTIDE SEQUENCE [LARGE SCALE GENOMIC DNA]</scope>
    <source>
        <strain evidence="2 3">Fl-318</strain>
    </source>
</reference>
<comment type="caution">
    <text evidence="2">The sequence shown here is derived from an EMBL/GenBank/DDBJ whole genome shotgun (WGS) entry which is preliminary data.</text>
</comment>
<name>A0ABU4RAG4_9FLAO</name>
<dbReference type="InterPro" id="IPR032578">
    <property type="entry name" value="DUF4919"/>
</dbReference>
<proteinExistence type="predicted"/>
<feature type="signal peptide" evidence="1">
    <location>
        <begin position="1"/>
        <end position="19"/>
    </location>
</feature>
<dbReference type="RefSeq" id="WP_230004565.1">
    <property type="nucleotide sequence ID" value="NZ_CP087134.1"/>
</dbReference>
<evidence type="ECO:0000313" key="3">
    <source>
        <dbReference type="Proteomes" id="UP001273350"/>
    </source>
</evidence>
<protein>
    <submittedName>
        <fullName evidence="2">DUF4919 domain-containing protein</fullName>
    </submittedName>
</protein>
<sequence>MKKALLTAVFLFFSLAGFSQSPKFVAPNYKEIESNIKDKKSVYYYPNLLEKFNVSDSTMTLEQKRHLFYGFVFQEKYTPYSVSDDKKSLNTLINKENLTNQDFEKIIELSDLNLKENPFDLRPLNYKSYAFKKLNKEAESKLNVIKTNIIMEALLSTGNGTSKESAFYVINTSNEYDLINMIGFQFGGEQSLIEHYDYLKLAENKYNIPGFYFDISPCLNHIKTKGF</sequence>
<dbReference type="Pfam" id="PF16266">
    <property type="entry name" value="DUF4919"/>
    <property type="match status" value="1"/>
</dbReference>
<gene>
    <name evidence="2" type="ORF">SGQ83_06415</name>
</gene>
<dbReference type="Proteomes" id="UP001273350">
    <property type="component" value="Unassembled WGS sequence"/>
</dbReference>
<evidence type="ECO:0000313" key="2">
    <source>
        <dbReference type="EMBL" id="MDX6188973.1"/>
    </source>
</evidence>
<feature type="chain" id="PRO_5046315504" evidence="1">
    <location>
        <begin position="20"/>
        <end position="227"/>
    </location>
</feature>
<accession>A0ABU4RAG4</accession>